<sequence length="88" mass="10142">MRSLCLGGPFLVLQFVNEIRFEFHPKLNKAAMIASLQFWSMNNLSAIKSLTMRSVPNGMSLFLFFFKRLRVTSHTPEYDNAYLSAVSY</sequence>
<name>U1LZM0_9BACL</name>
<evidence type="ECO:0000313" key="2">
    <source>
        <dbReference type="Proteomes" id="UP000016464"/>
    </source>
</evidence>
<reference evidence="1 2" key="1">
    <citation type="journal article" date="2013" name="Genome Announc.">
        <title>Draft Genome Sequence of Exiguobacterium pavilionensis Strain RW-2, with Wide Thermal, Salinity, and pH Tolerance, Isolated from Modern Freshwater Microbialites.</title>
        <authorList>
            <person name="White R.A.III."/>
            <person name="Grassa C.J."/>
            <person name="Suttle C.A."/>
        </authorList>
    </citation>
    <scope>NUCLEOTIDE SEQUENCE [LARGE SCALE GENOMIC DNA]</scope>
    <source>
        <strain evidence="1 2">RW-2</strain>
    </source>
</reference>
<proteinExistence type="predicted"/>
<comment type="caution">
    <text evidence="1">The sequence shown here is derived from an EMBL/GenBank/DDBJ whole genome shotgun (WGS) entry which is preliminary data.</text>
</comment>
<dbReference type="EMBL" id="ATCL01000009">
    <property type="protein sequence ID" value="ERG68199.1"/>
    <property type="molecule type" value="Genomic_DNA"/>
</dbReference>
<keyword evidence="2" id="KW-1185">Reference proteome</keyword>
<organism evidence="1 2">
    <name type="scientific">Exiguobacterium chiriqhucha RW-2</name>
    <dbReference type="NCBI Taxonomy" id="1345023"/>
    <lineage>
        <taxon>Bacteria</taxon>
        <taxon>Bacillati</taxon>
        <taxon>Bacillota</taxon>
        <taxon>Bacilli</taxon>
        <taxon>Bacillales</taxon>
        <taxon>Bacillales Family XII. Incertae Sedis</taxon>
        <taxon>Exiguobacterium</taxon>
    </lineage>
</organism>
<dbReference type="AlphaFoldDB" id="U1LZM0"/>
<dbReference type="Proteomes" id="UP000016464">
    <property type="component" value="Unassembled WGS sequence"/>
</dbReference>
<gene>
    <name evidence="1" type="ORF">M467_13030</name>
</gene>
<evidence type="ECO:0000313" key="1">
    <source>
        <dbReference type="EMBL" id="ERG68199.1"/>
    </source>
</evidence>
<accession>U1LZM0</accession>
<protein>
    <submittedName>
        <fullName evidence="1">Uncharacterized protein</fullName>
    </submittedName>
</protein>